<accession>A0A1D2N0W8</accession>
<dbReference type="AlphaFoldDB" id="A0A1D2N0W8"/>
<feature type="region of interest" description="Disordered" evidence="1">
    <location>
        <begin position="1"/>
        <end position="88"/>
    </location>
</feature>
<organism evidence="2 3">
    <name type="scientific">Orchesella cincta</name>
    <name type="common">Springtail</name>
    <name type="synonym">Podura cincta</name>
    <dbReference type="NCBI Taxonomy" id="48709"/>
    <lineage>
        <taxon>Eukaryota</taxon>
        <taxon>Metazoa</taxon>
        <taxon>Ecdysozoa</taxon>
        <taxon>Arthropoda</taxon>
        <taxon>Hexapoda</taxon>
        <taxon>Collembola</taxon>
        <taxon>Entomobryomorpha</taxon>
        <taxon>Entomobryoidea</taxon>
        <taxon>Orchesellidae</taxon>
        <taxon>Orchesellinae</taxon>
        <taxon>Orchesella</taxon>
    </lineage>
</organism>
<dbReference type="OrthoDB" id="6517071at2759"/>
<dbReference type="OMA" id="KSGTHET"/>
<dbReference type="STRING" id="48709.A0A1D2N0W8"/>
<proteinExistence type="predicted"/>
<evidence type="ECO:0000313" key="2">
    <source>
        <dbReference type="EMBL" id="ODM98933.1"/>
    </source>
</evidence>
<feature type="compositionally biased region" description="Polar residues" evidence="1">
    <location>
        <begin position="1"/>
        <end position="20"/>
    </location>
</feature>
<comment type="caution">
    <text evidence="2">The sequence shown here is derived from an EMBL/GenBank/DDBJ whole genome shotgun (WGS) entry which is preliminary data.</text>
</comment>
<evidence type="ECO:0000256" key="1">
    <source>
        <dbReference type="SAM" id="MobiDB-lite"/>
    </source>
</evidence>
<name>A0A1D2N0W8_ORCCI</name>
<reference evidence="2 3" key="1">
    <citation type="journal article" date="2016" name="Genome Biol. Evol.">
        <title>Gene Family Evolution Reflects Adaptation to Soil Environmental Stressors in the Genome of the Collembolan Orchesella cincta.</title>
        <authorList>
            <person name="Faddeeva-Vakhrusheva A."/>
            <person name="Derks M.F."/>
            <person name="Anvar S.Y."/>
            <person name="Agamennone V."/>
            <person name="Suring W."/>
            <person name="Smit S."/>
            <person name="van Straalen N.M."/>
            <person name="Roelofs D."/>
        </authorList>
    </citation>
    <scope>NUCLEOTIDE SEQUENCE [LARGE SCALE GENOMIC DNA]</scope>
    <source>
        <tissue evidence="2">Mixed pool</tissue>
    </source>
</reference>
<feature type="compositionally biased region" description="Polar residues" evidence="1">
    <location>
        <begin position="41"/>
        <end position="71"/>
    </location>
</feature>
<dbReference type="EMBL" id="LJIJ01000311">
    <property type="protein sequence ID" value="ODM98933.1"/>
    <property type="molecule type" value="Genomic_DNA"/>
</dbReference>
<gene>
    <name evidence="2" type="ORF">Ocin01_07744</name>
</gene>
<evidence type="ECO:0000313" key="3">
    <source>
        <dbReference type="Proteomes" id="UP000094527"/>
    </source>
</evidence>
<protein>
    <submittedName>
        <fullName evidence="2">Uncharacterized protein</fullName>
    </submittedName>
</protein>
<keyword evidence="3" id="KW-1185">Reference proteome</keyword>
<dbReference type="Proteomes" id="UP000094527">
    <property type="component" value="Unassembled WGS sequence"/>
</dbReference>
<feature type="non-terminal residue" evidence="2">
    <location>
        <position position="1"/>
    </location>
</feature>
<sequence>LNISFNEDATTTYEYPSESSLMIEEEPSESENTGPKKPNVVSGSSLGSYTPNGVGANTYQLGSYTTLTFDGSSGHKKSNGKAEDEENEFIEDYLKPNTESTTWSNEMSADILF</sequence>